<sequence>MLYYRQAKIWLLDQFPRHWAALEARLLKMEKPLNSFCMKRGLCSKADLKKCFCSCDNQDVALLCLLLYLFGKASVFALFHKPNISIDPIKILFLRFIRLLFPGTEFETCKMLAMPLAVLM</sequence>
<accession>A0A2P4XJS1</accession>
<keyword evidence="1" id="KW-0812">Transmembrane</keyword>
<dbReference type="AlphaFoldDB" id="A0A2P4XJS1"/>
<evidence type="ECO:0000313" key="3">
    <source>
        <dbReference type="Proteomes" id="UP000237271"/>
    </source>
</evidence>
<proteinExistence type="predicted"/>
<evidence type="ECO:0000256" key="1">
    <source>
        <dbReference type="SAM" id="Phobius"/>
    </source>
</evidence>
<keyword evidence="3" id="KW-1185">Reference proteome</keyword>
<organism evidence="2 3">
    <name type="scientific">Phytophthora palmivora</name>
    <dbReference type="NCBI Taxonomy" id="4796"/>
    <lineage>
        <taxon>Eukaryota</taxon>
        <taxon>Sar</taxon>
        <taxon>Stramenopiles</taxon>
        <taxon>Oomycota</taxon>
        <taxon>Peronosporomycetes</taxon>
        <taxon>Peronosporales</taxon>
        <taxon>Peronosporaceae</taxon>
        <taxon>Phytophthora</taxon>
    </lineage>
</organism>
<feature type="transmembrane region" description="Helical" evidence="1">
    <location>
        <begin position="60"/>
        <end position="79"/>
    </location>
</feature>
<protein>
    <submittedName>
        <fullName evidence="2">Uncharacterized protein</fullName>
    </submittedName>
</protein>
<evidence type="ECO:0000313" key="2">
    <source>
        <dbReference type="EMBL" id="POM65784.1"/>
    </source>
</evidence>
<reference evidence="2 3" key="1">
    <citation type="journal article" date="2017" name="Genome Biol. Evol.">
        <title>Phytophthora megakarya and P. palmivora, closely related causal agents of cacao black pod rot, underwent increases in genome sizes and gene numbers by different mechanisms.</title>
        <authorList>
            <person name="Ali S.S."/>
            <person name="Shao J."/>
            <person name="Lary D.J."/>
            <person name="Kronmiller B."/>
            <person name="Shen D."/>
            <person name="Strem M.D."/>
            <person name="Amoako-Attah I."/>
            <person name="Akrofi A.Y."/>
            <person name="Begoude B.A."/>
            <person name="Ten Hoopen G.M."/>
            <person name="Coulibaly K."/>
            <person name="Kebe B.I."/>
            <person name="Melnick R.L."/>
            <person name="Guiltinan M.J."/>
            <person name="Tyler B.M."/>
            <person name="Meinhardt L.W."/>
            <person name="Bailey B.A."/>
        </authorList>
    </citation>
    <scope>NUCLEOTIDE SEQUENCE [LARGE SCALE GENOMIC DNA]</scope>
    <source>
        <strain evidence="3">sbr112.9</strain>
    </source>
</reference>
<name>A0A2P4XJS1_9STRA</name>
<dbReference type="Proteomes" id="UP000237271">
    <property type="component" value="Unassembled WGS sequence"/>
</dbReference>
<dbReference type="EMBL" id="NCKW01009915">
    <property type="protein sequence ID" value="POM65784.1"/>
    <property type="molecule type" value="Genomic_DNA"/>
</dbReference>
<keyword evidence="1" id="KW-1133">Transmembrane helix</keyword>
<keyword evidence="1" id="KW-0472">Membrane</keyword>
<gene>
    <name evidence="2" type="ORF">PHPALM_18454</name>
</gene>
<comment type="caution">
    <text evidence="2">The sequence shown here is derived from an EMBL/GenBank/DDBJ whole genome shotgun (WGS) entry which is preliminary data.</text>
</comment>